<evidence type="ECO:0000256" key="2">
    <source>
        <dbReference type="SAM" id="MobiDB-lite"/>
    </source>
</evidence>
<evidence type="ECO:0000256" key="1">
    <source>
        <dbReference type="ARBA" id="ARBA00022679"/>
    </source>
</evidence>
<dbReference type="InterPro" id="IPR002213">
    <property type="entry name" value="UDP_glucos_trans"/>
</dbReference>
<dbReference type="GO" id="GO:0008194">
    <property type="term" value="F:UDP-glycosyltransferase activity"/>
    <property type="evidence" value="ECO:0007669"/>
    <property type="project" value="InterPro"/>
</dbReference>
<feature type="region of interest" description="Disordered" evidence="2">
    <location>
        <begin position="1"/>
        <end position="26"/>
    </location>
</feature>
<gene>
    <name evidence="3" type="ORF">Syun_023273</name>
</gene>
<protein>
    <submittedName>
        <fullName evidence="3">Uncharacterized protein</fullName>
    </submittedName>
</protein>
<dbReference type="PANTHER" id="PTHR48045:SF21">
    <property type="entry name" value="UDP-GLYCOSYLTRANSFERASE 83A1"/>
    <property type="match status" value="1"/>
</dbReference>
<evidence type="ECO:0000313" key="3">
    <source>
        <dbReference type="EMBL" id="KAK9107262.1"/>
    </source>
</evidence>
<dbReference type="Proteomes" id="UP001420932">
    <property type="component" value="Unassembled WGS sequence"/>
</dbReference>
<dbReference type="EMBL" id="JBBNAF010000010">
    <property type="protein sequence ID" value="KAK9107262.1"/>
    <property type="molecule type" value="Genomic_DNA"/>
</dbReference>
<comment type="caution">
    <text evidence="3">The sequence shown here is derived from an EMBL/GenBank/DDBJ whole genome shotgun (WGS) entry which is preliminary data.</text>
</comment>
<dbReference type="Pfam" id="PF00201">
    <property type="entry name" value="UDPGT"/>
    <property type="match status" value="1"/>
</dbReference>
<dbReference type="Gene3D" id="3.40.50.2000">
    <property type="entry name" value="Glycogen Phosphorylase B"/>
    <property type="match status" value="1"/>
</dbReference>
<keyword evidence="4" id="KW-1185">Reference proteome</keyword>
<dbReference type="PANTHER" id="PTHR48045">
    <property type="entry name" value="UDP-GLYCOSYLTRANSFERASE 72B1"/>
    <property type="match status" value="1"/>
</dbReference>
<organism evidence="3 4">
    <name type="scientific">Stephania yunnanensis</name>
    <dbReference type="NCBI Taxonomy" id="152371"/>
    <lineage>
        <taxon>Eukaryota</taxon>
        <taxon>Viridiplantae</taxon>
        <taxon>Streptophyta</taxon>
        <taxon>Embryophyta</taxon>
        <taxon>Tracheophyta</taxon>
        <taxon>Spermatophyta</taxon>
        <taxon>Magnoliopsida</taxon>
        <taxon>Ranunculales</taxon>
        <taxon>Menispermaceae</taxon>
        <taxon>Menispermoideae</taxon>
        <taxon>Cissampelideae</taxon>
        <taxon>Stephania</taxon>
    </lineage>
</organism>
<evidence type="ECO:0000313" key="4">
    <source>
        <dbReference type="Proteomes" id="UP001420932"/>
    </source>
</evidence>
<proteinExistence type="predicted"/>
<dbReference type="AlphaFoldDB" id="A0AAP0I257"/>
<keyword evidence="1" id="KW-0808">Transferase</keyword>
<name>A0AAP0I257_9MAGN</name>
<reference evidence="3 4" key="1">
    <citation type="submission" date="2024-01" db="EMBL/GenBank/DDBJ databases">
        <title>Genome assemblies of Stephania.</title>
        <authorList>
            <person name="Yang L."/>
        </authorList>
    </citation>
    <scope>NUCLEOTIDE SEQUENCE [LARGE SCALE GENOMIC DNA]</scope>
    <source>
        <strain evidence="3">YNDBR</strain>
        <tissue evidence="3">Leaf</tissue>
    </source>
</reference>
<sequence>MSAKGDEEVAEISSAALADGLGPEDDRNNQGKLGELCGRVASRGQIVGWAPQRDVLAHPSVSCFLSHYGWNSTIEGLSMGIPFLCWPYFADQFLNESYICVVSKVGLKLKATENGLISRYEIKTKVAMLLGDEQIKRIQWK</sequence>
<dbReference type="SUPFAM" id="SSF53756">
    <property type="entry name" value="UDP-Glycosyltransferase/glycogen phosphorylase"/>
    <property type="match status" value="1"/>
</dbReference>
<dbReference type="CDD" id="cd03784">
    <property type="entry name" value="GT1_Gtf-like"/>
    <property type="match status" value="1"/>
</dbReference>
<accession>A0AAP0I257</accession>